<evidence type="ECO:0000313" key="7">
    <source>
        <dbReference type="EMBL" id="SHM10335.1"/>
    </source>
</evidence>
<dbReference type="InterPro" id="IPR013766">
    <property type="entry name" value="Thioredoxin_domain"/>
</dbReference>
<evidence type="ECO:0000256" key="3">
    <source>
        <dbReference type="ARBA" id="ARBA00023157"/>
    </source>
</evidence>
<dbReference type="Gene3D" id="3.40.30.10">
    <property type="entry name" value="Glutaredoxin"/>
    <property type="match status" value="1"/>
</dbReference>
<dbReference type="AlphaFoldDB" id="A0A1M7G2E9"/>
<evidence type="ECO:0000256" key="5">
    <source>
        <dbReference type="SAM" id="SignalP"/>
    </source>
</evidence>
<name>A0A1M7G2E9_9BACT</name>
<feature type="domain" description="Thioredoxin" evidence="6">
    <location>
        <begin position="223"/>
        <end position="361"/>
    </location>
</feature>
<keyword evidence="4" id="KW-0676">Redox-active center</keyword>
<dbReference type="PROSITE" id="PS00194">
    <property type="entry name" value="THIOREDOXIN_1"/>
    <property type="match status" value="1"/>
</dbReference>
<keyword evidence="3" id="KW-1015">Disulfide bond</keyword>
<dbReference type="InterPro" id="IPR025380">
    <property type="entry name" value="DUF4369"/>
</dbReference>
<evidence type="ECO:0000256" key="2">
    <source>
        <dbReference type="ARBA" id="ARBA00022748"/>
    </source>
</evidence>
<dbReference type="GO" id="GO:0016853">
    <property type="term" value="F:isomerase activity"/>
    <property type="evidence" value="ECO:0007669"/>
    <property type="project" value="UniProtKB-KW"/>
</dbReference>
<dbReference type="GO" id="GO:0016209">
    <property type="term" value="F:antioxidant activity"/>
    <property type="evidence" value="ECO:0007669"/>
    <property type="project" value="InterPro"/>
</dbReference>
<organism evidence="7 8">
    <name type="scientific">Chitinophaga jiangningensis</name>
    <dbReference type="NCBI Taxonomy" id="1419482"/>
    <lineage>
        <taxon>Bacteria</taxon>
        <taxon>Pseudomonadati</taxon>
        <taxon>Bacteroidota</taxon>
        <taxon>Chitinophagia</taxon>
        <taxon>Chitinophagales</taxon>
        <taxon>Chitinophagaceae</taxon>
        <taxon>Chitinophaga</taxon>
    </lineage>
</organism>
<proteinExistence type="predicted"/>
<keyword evidence="2" id="KW-0201">Cytochrome c-type biogenesis</keyword>
<feature type="signal peptide" evidence="5">
    <location>
        <begin position="1"/>
        <end position="19"/>
    </location>
</feature>
<dbReference type="STRING" id="1419482.SAMN05444266_106371"/>
<dbReference type="Pfam" id="PF00578">
    <property type="entry name" value="AhpC-TSA"/>
    <property type="match status" value="1"/>
</dbReference>
<dbReference type="PANTHER" id="PTHR42852">
    <property type="entry name" value="THIOL:DISULFIDE INTERCHANGE PROTEIN DSBE"/>
    <property type="match status" value="1"/>
</dbReference>
<dbReference type="InterPro" id="IPR050553">
    <property type="entry name" value="Thioredoxin_ResA/DsbE_sf"/>
</dbReference>
<dbReference type="PANTHER" id="PTHR42852:SF6">
    <property type="entry name" value="THIOL:DISULFIDE INTERCHANGE PROTEIN DSBE"/>
    <property type="match status" value="1"/>
</dbReference>
<evidence type="ECO:0000256" key="1">
    <source>
        <dbReference type="ARBA" id="ARBA00004196"/>
    </source>
</evidence>
<protein>
    <submittedName>
        <fullName evidence="7">Thiol-disulfide isomerase or thioredoxin</fullName>
    </submittedName>
</protein>
<sequence length="361" mass="39529">MKRFLLIMGTVLLSGAAFAQEVVSGVVKGGTGKYLYLFDDEDNNPDDSVLIKNDQFSFKVKAGKQPAIHALILQHTEYPMLFVTGEGAVHVVTTATTFPIASEVKGGTNTRDLQAYQKAFEPLIKKANDLNVEARSISGADEAGQNAFRKKAAAFGDEVVTVGTAFVTAHPKSVASIWLMLNELRNRLQPEAFKQMFAGLDKSVQNSKYGEMATAYIKSAYKNALGVAAEDFAQEDAKGQLVKLSSFKGKYVLVDFWASWCGPCRQENPNVVKAYNKYKDKNFTILGVSLDQDKARWLRAITQDGLGWTQVSDLKGWGNEVAVQYGIQSIPSNFLVDPAGNIIARNLRGEALEAKLAELLQ</sequence>
<evidence type="ECO:0000256" key="4">
    <source>
        <dbReference type="ARBA" id="ARBA00023284"/>
    </source>
</evidence>
<dbReference type="InterPro" id="IPR036249">
    <property type="entry name" value="Thioredoxin-like_sf"/>
</dbReference>
<gene>
    <name evidence="7" type="ORF">SAMN05444266_106371</name>
</gene>
<dbReference type="InterPro" id="IPR017937">
    <property type="entry name" value="Thioredoxin_CS"/>
</dbReference>
<dbReference type="RefSeq" id="WP_073083535.1">
    <property type="nucleotide sequence ID" value="NZ_FRBL01000006.1"/>
</dbReference>
<dbReference type="OrthoDB" id="6399635at2"/>
<dbReference type="CDD" id="cd02966">
    <property type="entry name" value="TlpA_like_family"/>
    <property type="match status" value="1"/>
</dbReference>
<reference evidence="7 8" key="1">
    <citation type="submission" date="2016-11" db="EMBL/GenBank/DDBJ databases">
        <authorList>
            <person name="Jaros S."/>
            <person name="Januszkiewicz K."/>
            <person name="Wedrychowicz H."/>
        </authorList>
    </citation>
    <scope>NUCLEOTIDE SEQUENCE [LARGE SCALE GENOMIC DNA]</scope>
    <source>
        <strain evidence="7 8">DSM 27406</strain>
    </source>
</reference>
<dbReference type="GO" id="GO:0016491">
    <property type="term" value="F:oxidoreductase activity"/>
    <property type="evidence" value="ECO:0007669"/>
    <property type="project" value="InterPro"/>
</dbReference>
<keyword evidence="8" id="KW-1185">Reference proteome</keyword>
<dbReference type="GO" id="GO:0017004">
    <property type="term" value="P:cytochrome complex assembly"/>
    <property type="evidence" value="ECO:0007669"/>
    <property type="project" value="UniProtKB-KW"/>
</dbReference>
<keyword evidence="7" id="KW-0413">Isomerase</keyword>
<comment type="subcellular location">
    <subcellularLocation>
        <location evidence="1">Cell envelope</location>
    </subcellularLocation>
</comment>
<dbReference type="Pfam" id="PF14289">
    <property type="entry name" value="DUF4369"/>
    <property type="match status" value="1"/>
</dbReference>
<feature type="chain" id="PRO_5009926036" evidence="5">
    <location>
        <begin position="20"/>
        <end position="361"/>
    </location>
</feature>
<dbReference type="EMBL" id="FRBL01000006">
    <property type="protein sequence ID" value="SHM10335.1"/>
    <property type="molecule type" value="Genomic_DNA"/>
</dbReference>
<evidence type="ECO:0000313" key="8">
    <source>
        <dbReference type="Proteomes" id="UP000184420"/>
    </source>
</evidence>
<keyword evidence="5" id="KW-0732">Signal</keyword>
<dbReference type="GO" id="GO:0030313">
    <property type="term" value="C:cell envelope"/>
    <property type="evidence" value="ECO:0007669"/>
    <property type="project" value="UniProtKB-SubCell"/>
</dbReference>
<evidence type="ECO:0000259" key="6">
    <source>
        <dbReference type="PROSITE" id="PS51352"/>
    </source>
</evidence>
<accession>A0A1M7G2E9</accession>
<dbReference type="Proteomes" id="UP000184420">
    <property type="component" value="Unassembled WGS sequence"/>
</dbReference>
<dbReference type="InterPro" id="IPR000866">
    <property type="entry name" value="AhpC/TSA"/>
</dbReference>
<dbReference type="SUPFAM" id="SSF52833">
    <property type="entry name" value="Thioredoxin-like"/>
    <property type="match status" value="1"/>
</dbReference>
<dbReference type="PROSITE" id="PS51352">
    <property type="entry name" value="THIOREDOXIN_2"/>
    <property type="match status" value="1"/>
</dbReference>